<evidence type="ECO:0000256" key="1">
    <source>
        <dbReference type="ARBA" id="ARBA00009034"/>
    </source>
</evidence>
<gene>
    <name evidence="6" type="ORF">EVAR_59399_1</name>
</gene>
<comment type="caution">
    <text evidence="6">The sequence shown here is derived from an EMBL/GenBank/DDBJ whole genome shotgun (WGS) entry which is preliminary data.</text>
</comment>
<feature type="region of interest" description="Disordered" evidence="4">
    <location>
        <begin position="95"/>
        <end position="126"/>
    </location>
</feature>
<evidence type="ECO:0000256" key="2">
    <source>
        <dbReference type="ARBA" id="ARBA00022685"/>
    </source>
</evidence>
<dbReference type="InterPro" id="IPR036438">
    <property type="entry name" value="Insulin-like_sf"/>
</dbReference>
<feature type="region of interest" description="Disordered" evidence="4">
    <location>
        <begin position="181"/>
        <end position="245"/>
    </location>
</feature>
<dbReference type="OrthoDB" id="6354447at2759"/>
<dbReference type="GO" id="GO:0005576">
    <property type="term" value="C:extracellular region"/>
    <property type="evidence" value="ECO:0007669"/>
    <property type="project" value="InterPro"/>
</dbReference>
<dbReference type="Pfam" id="PF00049">
    <property type="entry name" value="Insulin"/>
    <property type="match status" value="1"/>
</dbReference>
<reference evidence="6 7" key="1">
    <citation type="journal article" date="2019" name="Commun. Biol.">
        <title>The bagworm genome reveals a unique fibroin gene that provides high tensile strength.</title>
        <authorList>
            <person name="Kono N."/>
            <person name="Nakamura H."/>
            <person name="Ohtoshi R."/>
            <person name="Tomita M."/>
            <person name="Numata K."/>
            <person name="Arakawa K."/>
        </authorList>
    </citation>
    <scope>NUCLEOTIDE SEQUENCE [LARGE SCALE GENOMIC DNA]</scope>
</reference>
<evidence type="ECO:0000256" key="4">
    <source>
        <dbReference type="SAM" id="MobiDB-lite"/>
    </source>
</evidence>
<evidence type="ECO:0000313" key="7">
    <source>
        <dbReference type="Proteomes" id="UP000299102"/>
    </source>
</evidence>
<evidence type="ECO:0000256" key="3">
    <source>
        <dbReference type="ARBA" id="ARBA00022729"/>
    </source>
</evidence>
<dbReference type="SUPFAM" id="SSF56994">
    <property type="entry name" value="Insulin-like"/>
    <property type="match status" value="1"/>
</dbReference>
<dbReference type="AlphaFoldDB" id="A0A4C1YHW4"/>
<dbReference type="Gene3D" id="1.10.100.10">
    <property type="entry name" value="Insulin-like"/>
    <property type="match status" value="1"/>
</dbReference>
<dbReference type="Proteomes" id="UP000299102">
    <property type="component" value="Unassembled WGS sequence"/>
</dbReference>
<dbReference type="InterPro" id="IPR022353">
    <property type="entry name" value="Insulin_CS"/>
</dbReference>
<name>A0A4C1YHW4_EUMVA</name>
<feature type="compositionally biased region" description="Basic and acidic residues" evidence="4">
    <location>
        <begin position="208"/>
        <end position="218"/>
    </location>
</feature>
<proteinExistence type="inferred from homology"/>
<feature type="compositionally biased region" description="Basic and acidic residues" evidence="4">
    <location>
        <begin position="233"/>
        <end position="242"/>
    </location>
</feature>
<keyword evidence="2" id="KW-0165">Cleavage on pair of basic residues</keyword>
<protein>
    <recommendedName>
        <fullName evidence="5">Insulin-like domain-containing protein</fullName>
    </recommendedName>
</protein>
<dbReference type="PROSITE" id="PS00262">
    <property type="entry name" value="INSULIN"/>
    <property type="match status" value="1"/>
</dbReference>
<keyword evidence="7" id="KW-1185">Reference proteome</keyword>
<organism evidence="6 7">
    <name type="scientific">Eumeta variegata</name>
    <name type="common">Bagworm moth</name>
    <name type="synonym">Eumeta japonica</name>
    <dbReference type="NCBI Taxonomy" id="151549"/>
    <lineage>
        <taxon>Eukaryota</taxon>
        <taxon>Metazoa</taxon>
        <taxon>Ecdysozoa</taxon>
        <taxon>Arthropoda</taxon>
        <taxon>Hexapoda</taxon>
        <taxon>Insecta</taxon>
        <taxon>Pterygota</taxon>
        <taxon>Neoptera</taxon>
        <taxon>Endopterygota</taxon>
        <taxon>Lepidoptera</taxon>
        <taxon>Glossata</taxon>
        <taxon>Ditrysia</taxon>
        <taxon>Tineoidea</taxon>
        <taxon>Psychidae</taxon>
        <taxon>Oiketicinae</taxon>
        <taxon>Eumeta</taxon>
    </lineage>
</organism>
<dbReference type="EMBL" id="BGZK01001260">
    <property type="protein sequence ID" value="GBP75756.1"/>
    <property type="molecule type" value="Genomic_DNA"/>
</dbReference>
<dbReference type="InterPro" id="IPR016179">
    <property type="entry name" value="Insulin-like"/>
</dbReference>
<comment type="similarity">
    <text evidence="1">Belongs to the insulin family.</text>
</comment>
<dbReference type="GO" id="GO:0005179">
    <property type="term" value="F:hormone activity"/>
    <property type="evidence" value="ECO:0007669"/>
    <property type="project" value="InterPro"/>
</dbReference>
<feature type="domain" description="Insulin-like" evidence="5">
    <location>
        <begin position="120"/>
        <end position="157"/>
    </location>
</feature>
<feature type="compositionally biased region" description="Gly residues" evidence="4">
    <location>
        <begin position="220"/>
        <end position="232"/>
    </location>
</feature>
<evidence type="ECO:0000259" key="5">
    <source>
        <dbReference type="Pfam" id="PF00049"/>
    </source>
</evidence>
<accession>A0A4C1YHW4</accession>
<sequence length="310" mass="33565">MALIGVPSPEGSRPPWLPLGSPLPAHVSLVDPGGAGGHRGHDPPCAGPCLTILIELERVLIEPRVCDPLTRRLDLTMFSGMIWSSLIKWIGSKPGSGLRARQESESRSRSGSKSKSRLGSEARVDRSAALARRKRDVGIADQCCNYGCTWEQLNEFCAVSTNSESSLDALEAHLIADRSVEETTSRVPTMISAEGTGSSASGPSGNESGRRGRGEVGRSRSGGYGHGHGSSRGGDRDREHVRTRGRRCWCRRKRRAGRRRSSLMGNMRFVSNAPRAAPVVGTVSPLLSWGRTLHAELPPREHDRFAYVTV</sequence>
<evidence type="ECO:0000313" key="6">
    <source>
        <dbReference type="EMBL" id="GBP75756.1"/>
    </source>
</evidence>
<keyword evidence="3" id="KW-0732">Signal</keyword>